<dbReference type="Proteomes" id="UP000069771">
    <property type="component" value="Chromosome"/>
</dbReference>
<evidence type="ECO:0000313" key="2">
    <source>
        <dbReference type="EMBL" id="AMK54892.1"/>
    </source>
</evidence>
<dbReference type="PANTHER" id="PTHR37814">
    <property type="entry name" value="CONSERVED MEMBRANE PROTEIN"/>
    <property type="match status" value="1"/>
</dbReference>
<feature type="transmembrane region" description="Helical" evidence="1">
    <location>
        <begin position="315"/>
        <end position="336"/>
    </location>
</feature>
<protein>
    <submittedName>
        <fullName evidence="2">Uncharacterized protein</fullName>
    </submittedName>
</protein>
<feature type="transmembrane region" description="Helical" evidence="1">
    <location>
        <begin position="348"/>
        <end position="367"/>
    </location>
</feature>
<name>A0A140DW65_9FIRM</name>
<dbReference type="KEGG" id="fro:AALO17_17580"/>
<feature type="transmembrane region" description="Helical" evidence="1">
    <location>
        <begin position="165"/>
        <end position="184"/>
    </location>
</feature>
<dbReference type="AlphaFoldDB" id="A0A140DW65"/>
<accession>A0A140DW65</accession>
<keyword evidence="1" id="KW-0472">Membrane</keyword>
<organism evidence="2 3">
    <name type="scientific">Faecalibaculum rodentium</name>
    <dbReference type="NCBI Taxonomy" id="1702221"/>
    <lineage>
        <taxon>Bacteria</taxon>
        <taxon>Bacillati</taxon>
        <taxon>Bacillota</taxon>
        <taxon>Erysipelotrichia</taxon>
        <taxon>Erysipelotrichales</taxon>
        <taxon>Erysipelotrichaceae</taxon>
        <taxon>Faecalibaculum</taxon>
    </lineage>
</organism>
<evidence type="ECO:0000256" key="1">
    <source>
        <dbReference type="SAM" id="Phobius"/>
    </source>
</evidence>
<keyword evidence="3" id="KW-1185">Reference proteome</keyword>
<gene>
    <name evidence="2" type="ORF">AALO17_17580</name>
</gene>
<feature type="transmembrane region" description="Helical" evidence="1">
    <location>
        <begin position="273"/>
        <end position="295"/>
    </location>
</feature>
<proteinExistence type="predicted"/>
<dbReference type="EMBL" id="CP011391">
    <property type="protein sequence ID" value="AMK54892.1"/>
    <property type="molecule type" value="Genomic_DNA"/>
</dbReference>
<sequence length="461" mass="50217">MRVPVCLFLPGQMFFYCSFRSIRMFFMREPSFGCVAPCRLYMEEIEVLMKEFKESVSIAMAYVGVIVGAGLSSGQDILQYFLSFGKQGIWGILLFCVLNVVFGKIIVTLGSYFRSNSHSEVLGAIAGPVTNRIIDWTLIAAGFIIGFVMLSGAGSNLNQQFGIPSWAGALFCALLIIAVTFLDFDKITKVLGIFTPVVILFIVLITAYSISTKPLDIAALSSETAGIPSPLPNIGLSALNYFSLCAMTGVSMGFVLGGSIVKIGTAEKGGALGGALVGLIITGAYISMFLNIGMVKGAEMPILEIVNAISPALGLVYALVIFFLIFNTAFSLYYGLACRFGGGNSVRVRKYLILFVAAGYGCSFGGFRSLISLTYPFLGYMGFVLLAVLASAWIRGRDRISAEKDCRRNMIRLARREYADVPYTRKDREQFDRLGKQSVIPAEEIKRDIREYVRTAETAGL</sequence>
<feature type="transmembrane region" description="Helical" evidence="1">
    <location>
        <begin position="191"/>
        <end position="210"/>
    </location>
</feature>
<keyword evidence="1" id="KW-1133">Transmembrane helix</keyword>
<dbReference type="PANTHER" id="PTHR37814:SF1">
    <property type="entry name" value="MEMBRANE PROTEIN"/>
    <property type="match status" value="1"/>
</dbReference>
<feature type="transmembrane region" description="Helical" evidence="1">
    <location>
        <begin position="373"/>
        <end position="394"/>
    </location>
</feature>
<dbReference type="STRING" id="1702221.AALO17_17580"/>
<keyword evidence="1" id="KW-0812">Transmembrane</keyword>
<feature type="transmembrane region" description="Helical" evidence="1">
    <location>
        <begin position="59"/>
        <end position="82"/>
    </location>
</feature>
<reference evidence="2 3" key="1">
    <citation type="journal article" date="2016" name="Gut Pathog.">
        <title>Whole genome sequencing of "Faecalibaculum rodentium" ALO17, isolated from C57BL/6J laboratory mouse feces.</title>
        <authorList>
            <person name="Lim S."/>
            <person name="Chang D.H."/>
            <person name="Ahn S."/>
            <person name="Kim B.C."/>
        </authorList>
    </citation>
    <scope>NUCLEOTIDE SEQUENCE [LARGE SCALE GENOMIC DNA]</scope>
    <source>
        <strain evidence="2 3">Alo17</strain>
    </source>
</reference>
<evidence type="ECO:0000313" key="3">
    <source>
        <dbReference type="Proteomes" id="UP000069771"/>
    </source>
</evidence>
<feature type="transmembrane region" description="Helical" evidence="1">
    <location>
        <begin position="238"/>
        <end position="261"/>
    </location>
</feature>
<dbReference type="PATRIC" id="fig|1702221.3.peg.1714"/>
<feature type="transmembrane region" description="Helical" evidence="1">
    <location>
        <begin position="88"/>
        <end position="113"/>
    </location>
</feature>
<feature type="transmembrane region" description="Helical" evidence="1">
    <location>
        <begin position="133"/>
        <end position="153"/>
    </location>
</feature>
<dbReference type="InterPro" id="IPR038728">
    <property type="entry name" value="YkvI-like"/>
</dbReference>